<reference evidence="3" key="1">
    <citation type="submission" date="2010-08" db="EMBL/GenBank/DDBJ databases">
        <authorList>
            <consortium name="Caenorhabditis japonica Sequencing Consortium"/>
            <person name="Wilson R.K."/>
        </authorList>
    </citation>
    <scope>NUCLEOTIDE SEQUENCE [LARGE SCALE GENOMIC DNA]</scope>
    <source>
        <strain evidence="3">DF5081</strain>
    </source>
</reference>
<reference evidence="2" key="2">
    <citation type="submission" date="2022-06" db="UniProtKB">
        <authorList>
            <consortium name="EnsemblMetazoa"/>
        </authorList>
    </citation>
    <scope>IDENTIFICATION</scope>
    <source>
        <strain evidence="2">DF5081</strain>
    </source>
</reference>
<dbReference type="Proteomes" id="UP000005237">
    <property type="component" value="Unassembled WGS sequence"/>
</dbReference>
<feature type="compositionally biased region" description="Polar residues" evidence="1">
    <location>
        <begin position="275"/>
        <end position="285"/>
    </location>
</feature>
<sequence length="294" mass="32185">MVAKENRDQIELGMVTFISEASFYNGLMLGDKIQKVNAETNFNNFEAEIMKTAKGGPAQIQLLRRNEAKPVTKPEQTRGLAWTPGHAMFNVTMQRPASMTTTSPGLRLFIKARSIIVTKVEEKTMSYGFLGLGDTVFAINSKPVPTKAADVEQYVRDSLAALSAGQKVEFFVVRAIGGPTAREMSKWIHLLCSEDVDTEMAADAIEIGREASNMHSIVLRKLITPSILSSDVKKTKKQINRTSDACESSITISTASTEMKINSDVSESEELKPVTSKSHAVSAQNMDVGAFDDE</sequence>
<dbReference type="PANTHER" id="PTHR31327">
    <property type="entry name" value="SPERM MEIOSIS PDZ DOMAIN CONTAINING PROTEINS-RELATED"/>
    <property type="match status" value="1"/>
</dbReference>
<dbReference type="AlphaFoldDB" id="A0A8R1E4G2"/>
<feature type="region of interest" description="Disordered" evidence="1">
    <location>
        <begin position="262"/>
        <end position="294"/>
    </location>
</feature>
<dbReference type="EnsemblMetazoa" id="CJA20973.1">
    <property type="protein sequence ID" value="CJA20973.1"/>
    <property type="gene ID" value="WBGene00176545"/>
</dbReference>
<keyword evidence="3" id="KW-1185">Reference proteome</keyword>
<name>A0A8R1E4G2_CAEJA</name>
<evidence type="ECO:0008006" key="4">
    <source>
        <dbReference type="Google" id="ProtNLM"/>
    </source>
</evidence>
<dbReference type="PANTHER" id="PTHR31327:SF2">
    <property type="entry name" value="PDZ DOMAIN-CONTAINING PROTEIN"/>
    <property type="match status" value="1"/>
</dbReference>
<proteinExistence type="predicted"/>
<evidence type="ECO:0000313" key="2">
    <source>
        <dbReference type="EnsemblMetazoa" id="CJA20973.1"/>
    </source>
</evidence>
<accession>A0A8R1E4G2</accession>
<evidence type="ECO:0000313" key="3">
    <source>
        <dbReference type="Proteomes" id="UP000005237"/>
    </source>
</evidence>
<protein>
    <recommendedName>
        <fullName evidence="4">PDZ domain-containing protein</fullName>
    </recommendedName>
</protein>
<dbReference type="InterPro" id="IPR040264">
    <property type="entry name" value="T15H9.4-like"/>
</dbReference>
<evidence type="ECO:0000256" key="1">
    <source>
        <dbReference type="SAM" id="MobiDB-lite"/>
    </source>
</evidence>
<organism evidence="2 3">
    <name type="scientific">Caenorhabditis japonica</name>
    <dbReference type="NCBI Taxonomy" id="281687"/>
    <lineage>
        <taxon>Eukaryota</taxon>
        <taxon>Metazoa</taxon>
        <taxon>Ecdysozoa</taxon>
        <taxon>Nematoda</taxon>
        <taxon>Chromadorea</taxon>
        <taxon>Rhabditida</taxon>
        <taxon>Rhabditina</taxon>
        <taxon>Rhabditomorpha</taxon>
        <taxon>Rhabditoidea</taxon>
        <taxon>Rhabditidae</taxon>
        <taxon>Peloderinae</taxon>
        <taxon>Caenorhabditis</taxon>
    </lineage>
</organism>